<dbReference type="InterPro" id="IPR036390">
    <property type="entry name" value="WH_DNA-bd_sf"/>
</dbReference>
<dbReference type="PANTHER" id="PTHR30126:SF40">
    <property type="entry name" value="HTH-TYPE TRANSCRIPTIONAL REGULATOR GLTR"/>
    <property type="match status" value="1"/>
</dbReference>
<dbReference type="PRINTS" id="PR00039">
    <property type="entry name" value="HTHLYSR"/>
</dbReference>
<reference evidence="7 9" key="2">
    <citation type="submission" date="2020-06" db="EMBL/GenBank/DDBJ databases">
        <title>Complete genome of Paenibacillus barcinonensis KACC11450.</title>
        <authorList>
            <person name="Kim M."/>
            <person name="Park Y.-J."/>
            <person name="Shin J.-H."/>
        </authorList>
    </citation>
    <scope>NUCLEOTIDE SEQUENCE [LARGE SCALE GENOMIC DNA]</scope>
    <source>
        <strain evidence="7 9">KACC11450</strain>
    </source>
</reference>
<dbReference type="Pfam" id="PF00126">
    <property type="entry name" value="HTH_1"/>
    <property type="match status" value="1"/>
</dbReference>
<protein>
    <submittedName>
        <fullName evidence="6">DNA-binding transcriptional LysR family regulator</fullName>
    </submittedName>
    <submittedName>
        <fullName evidence="7">LysR family transcriptional regulator</fullName>
    </submittedName>
</protein>
<evidence type="ECO:0000256" key="1">
    <source>
        <dbReference type="ARBA" id="ARBA00009437"/>
    </source>
</evidence>
<dbReference type="SUPFAM" id="SSF53850">
    <property type="entry name" value="Periplasmic binding protein-like II"/>
    <property type="match status" value="1"/>
</dbReference>
<dbReference type="GO" id="GO:0000976">
    <property type="term" value="F:transcription cis-regulatory region binding"/>
    <property type="evidence" value="ECO:0007669"/>
    <property type="project" value="TreeGrafter"/>
</dbReference>
<sequence>MESGDLRIFQCVAQEGNLTRAAAKLGYVQSNVTARIRHLESEVGTPLFIRHNRGMTLAPAGEMLLTYADKIIGLLNDASRALQATSTPSGPLQIGSIQTAAAVRLPRLLAKYYSQYPDVSLALATGHSQMLIDQVVGYELEGAFIGCSCDHSDIKSVDVFDEELFIVSSPALSEHELTRKPILVYSMGCSYRKILEDWMLLSGVHRPVIMEFGTLEAIISGVASGMGISLLPEIVIQQQIQSGMLHKHTLPEGMNRMMTRFITRKDAFVSSALGAFIAMLPQGCDMIASGESLVDNSSGRTLLHGK</sequence>
<comment type="similarity">
    <text evidence="1">Belongs to the LysR transcriptional regulatory family.</text>
</comment>
<dbReference type="InterPro" id="IPR005119">
    <property type="entry name" value="LysR_subst-bd"/>
</dbReference>
<dbReference type="RefSeq" id="WP_110896258.1">
    <property type="nucleotide sequence ID" value="NZ_CP054614.1"/>
</dbReference>
<dbReference type="OrthoDB" id="8479357at2"/>
<accession>A0A2V4W4E3</accession>
<name>A0A2V4W4E3_PAEBA</name>
<evidence type="ECO:0000259" key="5">
    <source>
        <dbReference type="PROSITE" id="PS50931"/>
    </source>
</evidence>
<dbReference type="Pfam" id="PF03466">
    <property type="entry name" value="LysR_substrate"/>
    <property type="match status" value="1"/>
</dbReference>
<evidence type="ECO:0000256" key="3">
    <source>
        <dbReference type="ARBA" id="ARBA00023125"/>
    </source>
</evidence>
<dbReference type="PANTHER" id="PTHR30126">
    <property type="entry name" value="HTH-TYPE TRANSCRIPTIONAL REGULATOR"/>
    <property type="match status" value="1"/>
</dbReference>
<dbReference type="Proteomes" id="UP000509327">
    <property type="component" value="Chromosome"/>
</dbReference>
<evidence type="ECO:0000313" key="9">
    <source>
        <dbReference type="Proteomes" id="UP000509327"/>
    </source>
</evidence>
<evidence type="ECO:0000256" key="4">
    <source>
        <dbReference type="ARBA" id="ARBA00023163"/>
    </source>
</evidence>
<evidence type="ECO:0000256" key="2">
    <source>
        <dbReference type="ARBA" id="ARBA00023015"/>
    </source>
</evidence>
<dbReference type="AlphaFoldDB" id="A0A2V4W4E3"/>
<evidence type="ECO:0000313" key="7">
    <source>
        <dbReference type="EMBL" id="QKS56737.1"/>
    </source>
</evidence>
<dbReference type="Gene3D" id="1.10.10.10">
    <property type="entry name" value="Winged helix-like DNA-binding domain superfamily/Winged helix DNA-binding domain"/>
    <property type="match status" value="1"/>
</dbReference>
<dbReference type="EMBL" id="QJSW01000005">
    <property type="protein sequence ID" value="PYE49536.1"/>
    <property type="molecule type" value="Genomic_DNA"/>
</dbReference>
<proteinExistence type="inferred from homology"/>
<dbReference type="SUPFAM" id="SSF46785">
    <property type="entry name" value="Winged helix' DNA-binding domain"/>
    <property type="match status" value="1"/>
</dbReference>
<evidence type="ECO:0000313" key="8">
    <source>
        <dbReference type="Proteomes" id="UP000247790"/>
    </source>
</evidence>
<keyword evidence="3 6" id="KW-0238">DNA-binding</keyword>
<feature type="domain" description="HTH lysR-type" evidence="5">
    <location>
        <begin position="1"/>
        <end position="58"/>
    </location>
</feature>
<keyword evidence="4" id="KW-0804">Transcription</keyword>
<keyword evidence="9" id="KW-1185">Reference proteome</keyword>
<dbReference type="PROSITE" id="PS50931">
    <property type="entry name" value="HTH_LYSR"/>
    <property type="match status" value="1"/>
</dbReference>
<dbReference type="InterPro" id="IPR000847">
    <property type="entry name" value="LysR_HTH_N"/>
</dbReference>
<reference evidence="6 8" key="1">
    <citation type="submission" date="2018-06" db="EMBL/GenBank/DDBJ databases">
        <title>Genomic Encyclopedia of Type Strains, Phase III (KMG-III): the genomes of soil and plant-associated and newly described type strains.</title>
        <authorList>
            <person name="Whitman W."/>
        </authorList>
    </citation>
    <scope>NUCLEOTIDE SEQUENCE [LARGE SCALE GENOMIC DNA]</scope>
    <source>
        <strain evidence="6 8">CECT 7022</strain>
    </source>
</reference>
<dbReference type="GO" id="GO:0003700">
    <property type="term" value="F:DNA-binding transcription factor activity"/>
    <property type="evidence" value="ECO:0007669"/>
    <property type="project" value="InterPro"/>
</dbReference>
<keyword evidence="2" id="KW-0805">Transcription regulation</keyword>
<gene>
    <name evidence="6" type="ORF">DFQ00_10538</name>
    <name evidence="7" type="ORF">HUB98_10590</name>
</gene>
<dbReference type="FunFam" id="1.10.10.10:FF:000001">
    <property type="entry name" value="LysR family transcriptional regulator"/>
    <property type="match status" value="1"/>
</dbReference>
<dbReference type="EMBL" id="CP054614">
    <property type="protein sequence ID" value="QKS56737.1"/>
    <property type="molecule type" value="Genomic_DNA"/>
</dbReference>
<dbReference type="InterPro" id="IPR036388">
    <property type="entry name" value="WH-like_DNA-bd_sf"/>
</dbReference>
<dbReference type="Gene3D" id="3.40.190.290">
    <property type="match status" value="1"/>
</dbReference>
<organism evidence="6 8">
    <name type="scientific">Paenibacillus barcinonensis</name>
    <dbReference type="NCBI Taxonomy" id="198119"/>
    <lineage>
        <taxon>Bacteria</taxon>
        <taxon>Bacillati</taxon>
        <taxon>Bacillota</taxon>
        <taxon>Bacilli</taxon>
        <taxon>Bacillales</taxon>
        <taxon>Paenibacillaceae</taxon>
        <taxon>Paenibacillus</taxon>
    </lineage>
</organism>
<evidence type="ECO:0000313" key="6">
    <source>
        <dbReference type="EMBL" id="PYE49536.1"/>
    </source>
</evidence>
<dbReference type="Proteomes" id="UP000247790">
    <property type="component" value="Unassembled WGS sequence"/>
</dbReference>